<dbReference type="SUPFAM" id="SSF75708">
    <property type="entry name" value="Chemotaxis phosphatase CheZ"/>
    <property type="match status" value="1"/>
</dbReference>
<proteinExistence type="predicted"/>
<evidence type="ECO:0000313" key="3">
    <source>
        <dbReference type="Proteomes" id="UP001243009"/>
    </source>
</evidence>
<feature type="region of interest" description="Disordered" evidence="1">
    <location>
        <begin position="33"/>
        <end position="93"/>
    </location>
</feature>
<dbReference type="GO" id="GO:0016787">
    <property type="term" value="F:hydrolase activity"/>
    <property type="evidence" value="ECO:0007669"/>
    <property type="project" value="UniProtKB-KW"/>
</dbReference>
<feature type="region of interest" description="Disordered" evidence="1">
    <location>
        <begin position="220"/>
        <end position="255"/>
    </location>
</feature>
<dbReference type="Proteomes" id="UP001243009">
    <property type="component" value="Unassembled WGS sequence"/>
</dbReference>
<dbReference type="Gene3D" id="1.10.287.500">
    <property type="entry name" value="Helix hairpin bin"/>
    <property type="match status" value="1"/>
</dbReference>
<accession>A0ABT9EB08</accession>
<protein>
    <submittedName>
        <fullName evidence="2">Protein phosphatase CheZ</fullName>
        <ecNumber evidence="2">3.6.1.-</ecNumber>
    </submittedName>
</protein>
<dbReference type="Pfam" id="PF04344">
    <property type="entry name" value="CheZ"/>
    <property type="match status" value="1"/>
</dbReference>
<sequence>RPEAIGSALVNGKPVELLNASYFVDQAARDWFQPRRKASPKDAAPLSPPDTTAREGTGEWPAPPAPHQVAASLPPVSTLPASTPPEPAVPDPQSILDEINAMKGVLDVARREMVGLTPHLFDENSGGPNTALDTVVVETERATLEIMQQTEKLQITCDRLVAGVPESAADLAVISDAALAIVLACSFQDITGQRLRRVIRTLQDFDLRIATLMRLLDVRPDERPSAQPEQASLLNGPSLPGGSGLEQQAVDDLFA</sequence>
<keyword evidence="2" id="KW-0378">Hydrolase</keyword>
<organism evidence="2 3">
    <name type="scientific">Paracraurococcus lichenis</name>
    <dbReference type="NCBI Taxonomy" id="3064888"/>
    <lineage>
        <taxon>Bacteria</taxon>
        <taxon>Pseudomonadati</taxon>
        <taxon>Pseudomonadota</taxon>
        <taxon>Alphaproteobacteria</taxon>
        <taxon>Acetobacterales</taxon>
        <taxon>Roseomonadaceae</taxon>
        <taxon>Paracraurococcus</taxon>
    </lineage>
</organism>
<evidence type="ECO:0000313" key="2">
    <source>
        <dbReference type="EMBL" id="MDO9713392.1"/>
    </source>
</evidence>
<reference evidence="2 3" key="1">
    <citation type="submission" date="2023-08" db="EMBL/GenBank/DDBJ databases">
        <title>The draft genome sequence of Paracraurococcus sp. LOR1-02.</title>
        <authorList>
            <person name="Kingkaew E."/>
            <person name="Tanasupawat S."/>
        </authorList>
    </citation>
    <scope>NUCLEOTIDE SEQUENCE [LARGE SCALE GENOMIC DNA]</scope>
    <source>
        <strain evidence="2 3">LOR1-02</strain>
    </source>
</reference>
<feature type="non-terminal residue" evidence="2">
    <location>
        <position position="1"/>
    </location>
</feature>
<gene>
    <name evidence="2" type="ORF">Q7A36_34010</name>
</gene>
<comment type="caution">
    <text evidence="2">The sequence shown here is derived from an EMBL/GenBank/DDBJ whole genome shotgun (WGS) entry which is preliminary data.</text>
</comment>
<evidence type="ECO:0000256" key="1">
    <source>
        <dbReference type="SAM" id="MobiDB-lite"/>
    </source>
</evidence>
<dbReference type="RefSeq" id="WP_305108250.1">
    <property type="nucleotide sequence ID" value="NZ_JAUTWS010000087.1"/>
</dbReference>
<dbReference type="EC" id="3.6.1.-" evidence="2"/>
<dbReference type="InterPro" id="IPR007439">
    <property type="entry name" value="Chemotax_Pase_CheZ"/>
</dbReference>
<keyword evidence="3" id="KW-1185">Reference proteome</keyword>
<dbReference type="EMBL" id="JAUTWS010000087">
    <property type="protein sequence ID" value="MDO9713392.1"/>
    <property type="molecule type" value="Genomic_DNA"/>
</dbReference>
<name>A0ABT9EB08_9PROT</name>